<comment type="similarity">
    <text evidence="3 11">Belongs to the UMP kinase family.</text>
</comment>
<gene>
    <name evidence="11 13" type="primary">pyrH</name>
    <name evidence="13" type="ORF">MUB46_21110</name>
</gene>
<evidence type="ECO:0000256" key="7">
    <source>
        <dbReference type="ARBA" id="ARBA00022777"/>
    </source>
</evidence>
<dbReference type="PANTHER" id="PTHR42833:SF4">
    <property type="entry name" value="URIDYLATE KINASE PUMPKIN, CHLOROPLASTIC"/>
    <property type="match status" value="1"/>
</dbReference>
<dbReference type="CDD" id="cd04254">
    <property type="entry name" value="AAK_UMPK-PyrH-Ec"/>
    <property type="match status" value="1"/>
</dbReference>
<evidence type="ECO:0000256" key="5">
    <source>
        <dbReference type="ARBA" id="ARBA00022679"/>
    </source>
</evidence>
<dbReference type="EMBL" id="JALIDZ010000012">
    <property type="protein sequence ID" value="MCT8974375.1"/>
    <property type="molecule type" value="Genomic_DNA"/>
</dbReference>
<comment type="subunit">
    <text evidence="11">Homohexamer.</text>
</comment>
<keyword evidence="6 11" id="KW-0547">Nucleotide-binding</keyword>
<proteinExistence type="inferred from homology"/>
<dbReference type="PANTHER" id="PTHR42833">
    <property type="entry name" value="URIDYLATE KINASE"/>
    <property type="match status" value="1"/>
</dbReference>
<dbReference type="Proteomes" id="UP001320898">
    <property type="component" value="Unassembled WGS sequence"/>
</dbReference>
<dbReference type="InterPro" id="IPR011817">
    <property type="entry name" value="Uridylate_kinase"/>
</dbReference>
<dbReference type="NCBIfam" id="TIGR02075">
    <property type="entry name" value="pyrH_bact"/>
    <property type="match status" value="1"/>
</dbReference>
<feature type="binding site" evidence="11">
    <location>
        <position position="163"/>
    </location>
    <ligand>
        <name>ATP</name>
        <dbReference type="ChEBI" id="CHEBI:30616"/>
    </ligand>
</feature>
<reference evidence="13 14" key="1">
    <citation type="submission" date="2022-04" db="EMBL/GenBank/DDBJ databases">
        <authorList>
            <person name="Ye Y.-Q."/>
            <person name="Du Z.-J."/>
        </authorList>
    </citation>
    <scope>NUCLEOTIDE SEQUENCE [LARGE SCALE GENOMIC DNA]</scope>
    <source>
        <strain evidence="13 14">A6E488</strain>
    </source>
</reference>
<evidence type="ECO:0000256" key="2">
    <source>
        <dbReference type="ARBA" id="ARBA00004791"/>
    </source>
</evidence>
<dbReference type="GO" id="GO:0033862">
    <property type="term" value="F:UMP kinase activity"/>
    <property type="evidence" value="ECO:0007669"/>
    <property type="project" value="UniProtKB-EC"/>
</dbReference>
<evidence type="ECO:0000256" key="4">
    <source>
        <dbReference type="ARBA" id="ARBA00022490"/>
    </source>
</evidence>
<dbReference type="EC" id="2.7.4.22" evidence="11"/>
<sequence>MPEAPKFKRVLLKVSGEALMGEGAFGIDVGVLGRIAGEAVAAARGGTQIAIVVGGGNLFRGVAGAARGMDRARADHIGMLATVMNAIALAGAIDEAGGKGRALSAIPMEALCGTYTRARALECLDAGEIVICAAGTGNPFFTTDSAAALRAAELNCDALLKGTQVDGIYEADPRTNPGARRFDTLTFAEALNRDLKVMDTAAFALARDNAIPIIVFDINETGSLDAVLAGTGRATLVSG</sequence>
<feature type="binding site" evidence="11">
    <location>
        <position position="60"/>
    </location>
    <ligand>
        <name>ATP</name>
        <dbReference type="ChEBI" id="CHEBI:30616"/>
    </ligand>
</feature>
<keyword evidence="8 11" id="KW-0067">ATP-binding</keyword>
<feature type="binding site" evidence="11">
    <location>
        <position position="55"/>
    </location>
    <ligand>
        <name>UMP</name>
        <dbReference type="ChEBI" id="CHEBI:57865"/>
    </ligand>
</feature>
<dbReference type="GO" id="GO:0044210">
    <property type="term" value="P:'de novo' CTP biosynthetic process"/>
    <property type="evidence" value="ECO:0007669"/>
    <property type="project" value="UniProtKB-UniRule"/>
</dbReference>
<dbReference type="SUPFAM" id="SSF53633">
    <property type="entry name" value="Carbamate kinase-like"/>
    <property type="match status" value="1"/>
</dbReference>
<comment type="function">
    <text evidence="11">Catalyzes the reversible phosphorylation of UMP to UDP.</text>
</comment>
<dbReference type="RefSeq" id="WP_261617962.1">
    <property type="nucleotide sequence ID" value="NZ_JALIDZ010000012.1"/>
</dbReference>
<comment type="pathway">
    <text evidence="2 11">Pyrimidine metabolism; CTP biosynthesis via de novo pathway; UDP from UMP (UMPK route): step 1/1.</text>
</comment>
<evidence type="ECO:0000313" key="13">
    <source>
        <dbReference type="EMBL" id="MCT8974375.1"/>
    </source>
</evidence>
<dbReference type="AlphaFoldDB" id="A0AAW5R7D6"/>
<evidence type="ECO:0000256" key="3">
    <source>
        <dbReference type="ARBA" id="ARBA00007614"/>
    </source>
</evidence>
<name>A0AAW5R7D6_9HYPH</name>
<keyword evidence="14" id="KW-1185">Reference proteome</keyword>
<comment type="activity regulation">
    <text evidence="11">Inhibited by UTP.</text>
</comment>
<evidence type="ECO:0000256" key="8">
    <source>
        <dbReference type="ARBA" id="ARBA00022840"/>
    </source>
</evidence>
<accession>A0AAW5R7D6</accession>
<evidence type="ECO:0000313" key="14">
    <source>
        <dbReference type="Proteomes" id="UP001320898"/>
    </source>
</evidence>
<comment type="caution">
    <text evidence="13">The sequence shown here is derived from an EMBL/GenBank/DDBJ whole genome shotgun (WGS) entry which is preliminary data.</text>
</comment>
<dbReference type="InterPro" id="IPR015963">
    <property type="entry name" value="Uridylate_kinase_bac"/>
</dbReference>
<dbReference type="GO" id="GO:0006225">
    <property type="term" value="P:UDP biosynthetic process"/>
    <property type="evidence" value="ECO:0007669"/>
    <property type="project" value="TreeGrafter"/>
</dbReference>
<feature type="binding site" evidence="11">
    <location>
        <position position="172"/>
    </location>
    <ligand>
        <name>ATP</name>
        <dbReference type="ChEBI" id="CHEBI:30616"/>
    </ligand>
</feature>
<dbReference type="GO" id="GO:0005829">
    <property type="term" value="C:cytosol"/>
    <property type="evidence" value="ECO:0007669"/>
    <property type="project" value="TreeGrafter"/>
</dbReference>
<dbReference type="Gene3D" id="3.40.1160.10">
    <property type="entry name" value="Acetylglutamate kinase-like"/>
    <property type="match status" value="1"/>
</dbReference>
<organism evidence="13 14">
    <name type="scientific">Microbaculum marinisediminis</name>
    <dbReference type="NCBI Taxonomy" id="2931392"/>
    <lineage>
        <taxon>Bacteria</taxon>
        <taxon>Pseudomonadati</taxon>
        <taxon>Pseudomonadota</taxon>
        <taxon>Alphaproteobacteria</taxon>
        <taxon>Hyphomicrobiales</taxon>
        <taxon>Tepidamorphaceae</taxon>
        <taxon>Microbaculum</taxon>
    </lineage>
</organism>
<feature type="binding site" evidence="11">
    <location>
        <position position="75"/>
    </location>
    <ligand>
        <name>UMP</name>
        <dbReference type="ChEBI" id="CHEBI:57865"/>
    </ligand>
</feature>
<feature type="binding site" evidence="11">
    <location>
        <begin position="136"/>
        <end position="143"/>
    </location>
    <ligand>
        <name>UMP</name>
        <dbReference type="ChEBI" id="CHEBI:57865"/>
    </ligand>
</feature>
<evidence type="ECO:0000256" key="1">
    <source>
        <dbReference type="ARBA" id="ARBA00004496"/>
    </source>
</evidence>
<keyword evidence="5 11" id="KW-0808">Transferase</keyword>
<comment type="caution">
    <text evidence="11">Lacks conserved residue(s) required for the propagation of feature annotation.</text>
</comment>
<protein>
    <recommendedName>
        <fullName evidence="11">Uridylate kinase</fullName>
        <shortName evidence="11">UK</shortName>
        <ecNumber evidence="11">2.7.4.22</ecNumber>
    </recommendedName>
    <alternativeName>
        <fullName evidence="11">Uridine monophosphate kinase</fullName>
        <shortName evidence="11">UMP kinase</shortName>
        <shortName evidence="11">UMPK</shortName>
    </alternativeName>
</protein>
<feature type="binding site" evidence="11">
    <location>
        <position position="169"/>
    </location>
    <ligand>
        <name>ATP</name>
        <dbReference type="ChEBI" id="CHEBI:30616"/>
    </ligand>
</feature>
<dbReference type="GO" id="GO:0005524">
    <property type="term" value="F:ATP binding"/>
    <property type="evidence" value="ECO:0007669"/>
    <property type="project" value="UniProtKB-KW"/>
</dbReference>
<feature type="binding site" evidence="11">
    <location>
        <begin position="13"/>
        <end position="16"/>
    </location>
    <ligand>
        <name>ATP</name>
        <dbReference type="ChEBI" id="CHEBI:30616"/>
    </ligand>
</feature>
<evidence type="ECO:0000256" key="9">
    <source>
        <dbReference type="ARBA" id="ARBA00022975"/>
    </source>
</evidence>
<dbReference type="Pfam" id="PF00696">
    <property type="entry name" value="AA_kinase"/>
    <property type="match status" value="1"/>
</dbReference>
<dbReference type="PIRSF" id="PIRSF005650">
    <property type="entry name" value="Uridylate_kin"/>
    <property type="match status" value="1"/>
</dbReference>
<dbReference type="HAMAP" id="MF_01220_B">
    <property type="entry name" value="PyrH_B"/>
    <property type="match status" value="1"/>
</dbReference>
<evidence type="ECO:0000256" key="11">
    <source>
        <dbReference type="HAMAP-Rule" id="MF_01220"/>
    </source>
</evidence>
<feature type="domain" description="Aspartate/glutamate/uridylate kinase" evidence="12">
    <location>
        <begin position="8"/>
        <end position="217"/>
    </location>
</feature>
<comment type="subcellular location">
    <subcellularLocation>
        <location evidence="1 11">Cytoplasm</location>
    </subcellularLocation>
</comment>
<dbReference type="InterPro" id="IPR036393">
    <property type="entry name" value="AceGlu_kinase-like_sf"/>
</dbReference>
<feature type="binding site" evidence="11">
    <location>
        <position position="56"/>
    </location>
    <ligand>
        <name>ATP</name>
        <dbReference type="ChEBI" id="CHEBI:30616"/>
    </ligand>
</feature>
<evidence type="ECO:0000256" key="10">
    <source>
        <dbReference type="ARBA" id="ARBA00047767"/>
    </source>
</evidence>
<keyword evidence="9 11" id="KW-0665">Pyrimidine biosynthesis</keyword>
<keyword evidence="7 11" id="KW-0418">Kinase</keyword>
<dbReference type="FunFam" id="3.40.1160.10:FF:000001">
    <property type="entry name" value="Uridylate kinase"/>
    <property type="match status" value="1"/>
</dbReference>
<comment type="catalytic activity">
    <reaction evidence="10 11">
        <text>UMP + ATP = UDP + ADP</text>
        <dbReference type="Rhea" id="RHEA:24400"/>
        <dbReference type="ChEBI" id="CHEBI:30616"/>
        <dbReference type="ChEBI" id="CHEBI:57865"/>
        <dbReference type="ChEBI" id="CHEBI:58223"/>
        <dbReference type="ChEBI" id="CHEBI:456216"/>
        <dbReference type="EC" id="2.7.4.22"/>
    </reaction>
</comment>
<evidence type="ECO:0000259" key="12">
    <source>
        <dbReference type="Pfam" id="PF00696"/>
    </source>
</evidence>
<keyword evidence="4 11" id="KW-0963">Cytoplasm</keyword>
<dbReference type="InterPro" id="IPR001048">
    <property type="entry name" value="Asp/Glu/Uridylate_kinase"/>
</dbReference>
<evidence type="ECO:0000256" key="6">
    <source>
        <dbReference type="ARBA" id="ARBA00022741"/>
    </source>
</evidence>
<feature type="binding site" evidence="11">
    <location>
        <position position="164"/>
    </location>
    <ligand>
        <name>ATP</name>
        <dbReference type="ChEBI" id="CHEBI:30616"/>
    </ligand>
</feature>